<organism evidence="2 3">
    <name type="scientific">Paeniglutamicibacter antarcticus</name>
    <dbReference type="NCBI Taxonomy" id="494023"/>
    <lineage>
        <taxon>Bacteria</taxon>
        <taxon>Bacillati</taxon>
        <taxon>Actinomycetota</taxon>
        <taxon>Actinomycetes</taxon>
        <taxon>Micrococcales</taxon>
        <taxon>Micrococcaceae</taxon>
        <taxon>Paeniglutamicibacter</taxon>
    </lineage>
</organism>
<protein>
    <recommendedName>
        <fullName evidence="4">PknH-like protein</fullName>
    </recommendedName>
</protein>
<feature type="chain" id="PRO_5046577343" description="PknH-like protein" evidence="1">
    <location>
        <begin position="25"/>
        <end position="259"/>
    </location>
</feature>
<accession>A0ABP9TNF3</accession>
<dbReference type="Proteomes" id="UP001501257">
    <property type="component" value="Unassembled WGS sequence"/>
</dbReference>
<comment type="caution">
    <text evidence="2">The sequence shown here is derived from an EMBL/GenBank/DDBJ whole genome shotgun (WGS) entry which is preliminary data.</text>
</comment>
<evidence type="ECO:0000313" key="2">
    <source>
        <dbReference type="EMBL" id="GAA5228269.1"/>
    </source>
</evidence>
<feature type="signal peptide" evidence="1">
    <location>
        <begin position="1"/>
        <end position="24"/>
    </location>
</feature>
<proteinExistence type="predicted"/>
<keyword evidence="3" id="KW-1185">Reference proteome</keyword>
<reference evidence="3" key="1">
    <citation type="journal article" date="2019" name="Int. J. Syst. Evol. Microbiol.">
        <title>The Global Catalogue of Microorganisms (GCM) 10K type strain sequencing project: providing services to taxonomists for standard genome sequencing and annotation.</title>
        <authorList>
            <consortium name="The Broad Institute Genomics Platform"/>
            <consortium name="The Broad Institute Genome Sequencing Center for Infectious Disease"/>
            <person name="Wu L."/>
            <person name="Ma J."/>
        </authorList>
    </citation>
    <scope>NUCLEOTIDE SEQUENCE [LARGE SCALE GENOMIC DNA]</scope>
    <source>
        <strain evidence="3">JCM 18952</strain>
    </source>
</reference>
<dbReference type="RefSeq" id="WP_210099857.1">
    <property type="nucleotide sequence ID" value="NZ_BAABLK010000036.1"/>
</dbReference>
<name>A0ABP9TNF3_9MICC</name>
<evidence type="ECO:0000256" key="1">
    <source>
        <dbReference type="SAM" id="SignalP"/>
    </source>
</evidence>
<evidence type="ECO:0000313" key="3">
    <source>
        <dbReference type="Proteomes" id="UP001501257"/>
    </source>
</evidence>
<sequence length="259" mass="26776">MAAKTTKGGLRTFALAMAMGLLLAGCSSDPQGVELPEGHAPLSTNATETAPAPASAEAAELNVSELSVASGISMAARLGFEKARVISGAELSDLKKAPEDTLGGITVLPTQCAETIESLNWSPVQMGGEGARTDFLADKVAATGSVEVAKITDNSSLDAHYATVLAMLTECKKVTMHQEADTVPFTTAKPKLKSDEADSAIMWTRGAKGQQMRQQALVLIKAKGDHVAMVSFIAGDGLDSPEFAEMAAQILNAALAQTG</sequence>
<gene>
    <name evidence="2" type="ORF">GCM10025778_28020</name>
</gene>
<keyword evidence="1" id="KW-0732">Signal</keyword>
<evidence type="ECO:0008006" key="4">
    <source>
        <dbReference type="Google" id="ProtNLM"/>
    </source>
</evidence>
<dbReference type="EMBL" id="BAABLK010000036">
    <property type="protein sequence ID" value="GAA5228269.1"/>
    <property type="molecule type" value="Genomic_DNA"/>
</dbReference>
<dbReference type="PROSITE" id="PS51257">
    <property type="entry name" value="PROKAR_LIPOPROTEIN"/>
    <property type="match status" value="1"/>
</dbReference>